<feature type="domain" description="PD-(D/E)XK endonuclease-like" evidence="6">
    <location>
        <begin position="737"/>
        <end position="968"/>
    </location>
</feature>
<dbReference type="NCBIfam" id="TIGR02786">
    <property type="entry name" value="addB_alphas"/>
    <property type="match status" value="1"/>
</dbReference>
<evidence type="ECO:0000256" key="2">
    <source>
        <dbReference type="ARBA" id="ARBA00022763"/>
    </source>
</evidence>
<keyword evidence="1" id="KW-0540">Nuclease</keyword>
<dbReference type="InterPro" id="IPR011335">
    <property type="entry name" value="Restrct_endonuc-II-like"/>
</dbReference>
<dbReference type="GO" id="GO:0004527">
    <property type="term" value="F:exonuclease activity"/>
    <property type="evidence" value="ECO:0007669"/>
    <property type="project" value="UniProtKB-KW"/>
</dbReference>
<dbReference type="InterPro" id="IPR027417">
    <property type="entry name" value="P-loop_NTPase"/>
</dbReference>
<reference evidence="8" key="1">
    <citation type="submission" date="2016-02" db="EMBL/GenBank/DDBJ databases">
        <authorList>
            <person name="liu f."/>
        </authorList>
    </citation>
    <scope>NUCLEOTIDE SEQUENCE [LARGE SCALE GENOMIC DNA]</scope>
</reference>
<dbReference type="SUPFAM" id="SSF52980">
    <property type="entry name" value="Restriction endonuclease-like"/>
    <property type="match status" value="1"/>
</dbReference>
<evidence type="ECO:0000256" key="1">
    <source>
        <dbReference type="ARBA" id="ARBA00022722"/>
    </source>
</evidence>
<gene>
    <name evidence="7" type="ORF">FLM9_1532</name>
</gene>
<name>A0A171DHT2_9SYNE</name>
<keyword evidence="4" id="KW-0378">Hydrolase</keyword>
<protein>
    <submittedName>
        <fullName evidence="7">FIG041266: ATP-dependent nuclease subunit B</fullName>
    </submittedName>
</protein>
<evidence type="ECO:0000256" key="3">
    <source>
        <dbReference type="ARBA" id="ARBA00022806"/>
    </source>
</evidence>
<dbReference type="RefSeq" id="WP_218969755.1">
    <property type="nucleotide sequence ID" value="NZ_FITM01000162.1"/>
</dbReference>
<dbReference type="GO" id="GO:0004386">
    <property type="term" value="F:helicase activity"/>
    <property type="evidence" value="ECO:0007669"/>
    <property type="project" value="UniProtKB-KW"/>
</dbReference>
<dbReference type="InterPro" id="IPR014153">
    <property type="entry name" value="Ds_break_AddB"/>
</dbReference>
<dbReference type="GO" id="GO:0006281">
    <property type="term" value="P:DNA repair"/>
    <property type="evidence" value="ECO:0007669"/>
    <property type="project" value="UniProtKB-KW"/>
</dbReference>
<evidence type="ECO:0000256" key="5">
    <source>
        <dbReference type="ARBA" id="ARBA00023204"/>
    </source>
</evidence>
<sequence length="1015" mass="112478">PLPGNLAMATLFGPTTSPRVYGLPPGVDFPEVLLAGLRERLHGQPPEALARIHLVVNSRRMKRRLGQLLHSATPCLLPAIDLVATYHGNAPQALMLPPAIPSLRRQLQLGQLIGKLLEQQPDLAPRTCRYPLAKSLARLMDELQDEGIDPQLIRELDVGELSGHWQRSQAFLSLVQEYLQAIGGLDARARQRRVIEGLVSHWRRHPPSHPVIVAGSTGSRGSTRLLMEAVARLSQGALVLPGFDFDLPTAVWSRLEQSPSSPTHPLEDHPQQRFCQLLQVLRMDPQAVQPWTKAQPAAPARNRLVSLALRPAPVTDAWLEEGPSLGILDTATEGLTLLEAPGLRQEALAITLRLRQALEDGHKAALMTPDRRLARHVGAALDRWKIVADDSAGLPLQLSPPGRFLLQVAQLMTQPLTTSSLLSLLQHPLCHSGAVRTIHLRHSRALELWLRKNTHVFPKASVLQAFSRRQQQHTTATSTTPTETTWIHWLNSCLSEPLQGEQPLGNWVRRLQDLSLRLVAGCEAHGPDHADSPLWQQEAGRTAQKVVVALAQEAPEGGAMDALAFGELLQNLLSAEAVRSPEPETGTVVIWSPWEARSHDAQLLILGGLNEGCWPEATAPDPWLNRRMRRQAGLPLPEHLLGLAAHDLQQAVAAPQVWLSRSTRSNDGETVPCRWLNRLTNLLHGLPEQGGRRCLEAMTQRGQQWLDWAMALEKPSPEQPAVRPCPSPPVAARPRKLSVTEIRTLVKDPYSVYAKRVLRLVPLNPLEQGPDALLRGVAIHRVMENFLRAIQGDPTALASQQRPRTRRRFLQIAEDTLKATVPWPAVQQLWLARLDGLADWFLNTEVERQRQGRPFAFEVKGEAPLDLHLDDGRSFQFVLSATADRIDKTSDGWLVYDYKTGTIPSKNEQEKWDKQLLLEMVMVEKGAFEGISPGPAQGGVFIGLGSNPDQKTAVQESRGQTLAELETLLCAYMNPTTTGYQSRRLLCKEAPGPYDHLARFGEWDSATKAHCQPMT</sequence>
<evidence type="ECO:0000313" key="8">
    <source>
        <dbReference type="Proteomes" id="UP000182631"/>
    </source>
</evidence>
<keyword evidence="3" id="KW-0347">Helicase</keyword>
<organism evidence="7 8">
    <name type="scientific">Candidatus Synechococcus spongiarum</name>
    <dbReference type="NCBI Taxonomy" id="431041"/>
    <lineage>
        <taxon>Bacteria</taxon>
        <taxon>Bacillati</taxon>
        <taxon>Cyanobacteriota</taxon>
        <taxon>Cyanophyceae</taxon>
        <taxon>Synechococcales</taxon>
        <taxon>Synechococcaceae</taxon>
        <taxon>Synechococcus</taxon>
    </lineage>
</organism>
<keyword evidence="4" id="KW-0269">Exonuclease</keyword>
<keyword evidence="5" id="KW-0234">DNA repair</keyword>
<dbReference type="Proteomes" id="UP000182631">
    <property type="component" value="Unassembled WGS sequence"/>
</dbReference>
<evidence type="ECO:0000259" key="6">
    <source>
        <dbReference type="Pfam" id="PF12705"/>
    </source>
</evidence>
<keyword evidence="8" id="KW-1185">Reference proteome</keyword>
<evidence type="ECO:0000313" key="7">
    <source>
        <dbReference type="EMBL" id="SAY39388.1"/>
    </source>
</evidence>
<keyword evidence="3" id="KW-0067">ATP-binding</keyword>
<dbReference type="Pfam" id="PF12705">
    <property type="entry name" value="PDDEXK_1"/>
    <property type="match status" value="1"/>
</dbReference>
<keyword evidence="2" id="KW-0227">DNA damage</keyword>
<dbReference type="EMBL" id="FITM01000162">
    <property type="protein sequence ID" value="SAY39388.1"/>
    <property type="molecule type" value="Genomic_DNA"/>
</dbReference>
<dbReference type="InterPro" id="IPR011604">
    <property type="entry name" value="PDDEXK-like_dom_sf"/>
</dbReference>
<dbReference type="InterPro" id="IPR038726">
    <property type="entry name" value="PDDEXK_AddAB-type"/>
</dbReference>
<feature type="non-terminal residue" evidence="7">
    <location>
        <position position="1"/>
    </location>
</feature>
<dbReference type="AlphaFoldDB" id="A0A171DHT2"/>
<proteinExistence type="predicted"/>
<evidence type="ECO:0000256" key="4">
    <source>
        <dbReference type="ARBA" id="ARBA00022839"/>
    </source>
</evidence>
<dbReference type="SUPFAM" id="SSF52540">
    <property type="entry name" value="P-loop containing nucleoside triphosphate hydrolases"/>
    <property type="match status" value="1"/>
</dbReference>
<dbReference type="Gene3D" id="3.90.320.10">
    <property type="match status" value="1"/>
</dbReference>
<keyword evidence="3" id="KW-0547">Nucleotide-binding</keyword>
<accession>A0A171DHT2</accession>